<keyword evidence="3 6" id="KW-0378">Hydrolase</keyword>
<dbReference type="KEGG" id="mri:Mal4_22850"/>
<dbReference type="Gene3D" id="2.40.10.120">
    <property type="match status" value="1"/>
</dbReference>
<feature type="domain" description="PDZ" evidence="5">
    <location>
        <begin position="453"/>
        <end position="501"/>
    </location>
</feature>
<comment type="similarity">
    <text evidence="1">Belongs to the peptidase S1C family.</text>
</comment>
<dbReference type="InterPro" id="IPR041489">
    <property type="entry name" value="PDZ_6"/>
</dbReference>
<accession>A0A517Z657</accession>
<dbReference type="Pfam" id="PF13365">
    <property type="entry name" value="Trypsin_2"/>
    <property type="match status" value="1"/>
</dbReference>
<evidence type="ECO:0000259" key="5">
    <source>
        <dbReference type="PROSITE" id="PS50106"/>
    </source>
</evidence>
<keyword evidence="4" id="KW-0732">Signal</keyword>
<dbReference type="Gene3D" id="2.30.42.10">
    <property type="match status" value="2"/>
</dbReference>
<dbReference type="InterPro" id="IPR001940">
    <property type="entry name" value="Peptidase_S1C"/>
</dbReference>
<sequence precursor="true">MRQKIREANVCSASSRLAFLLPLVIVLASAPVLPAQDGAGRDLLRAFESQLQEAIAGAEKSVVSIHVTGASRGPRIVDPFGLNRSERRPAAAEAGAPFGAGVVIGRGRADNDRFVLTNYHVLSGSRRLEPEELSRQRVLVTLATRDQIPGEVVAADPRSDLAVLRLRLDGTGITPADVPALRLGDGSKLRKGQMVIALGNPYAIAADGSASASLGIVSNISRRPVDATTEDEGDLPSLHEYGTLLHLDTRLQLGGSGGALLDLDGQFIGLTTSLAAIRGYERSVGYAIPFDDGFRRIIETLLEGYEVEYGFLGISLGRSLTDMTPPERRVAGQAGGARVMHVAADSPADESGLRTGDLILQVDGRPVYSDSDLLREVGLAAPGTEVLLTVLSRRTQRRRRMPVRLGKWPVPDDRGIVATRERYPMWRGVQVDYPTGRRRFLPDDWLTRYLRAVVVVDVAEGSPAAQSGLRAGDFVTEVNGQRVETPAAFVRAVADKDAVELALLDGRAVTVAAPSVSREAGD</sequence>
<feature type="domain" description="PDZ" evidence="5">
    <location>
        <begin position="301"/>
        <end position="367"/>
    </location>
</feature>
<dbReference type="PRINTS" id="PR00834">
    <property type="entry name" value="PROTEASES2C"/>
</dbReference>
<dbReference type="SUPFAM" id="SSF50494">
    <property type="entry name" value="Trypsin-like serine proteases"/>
    <property type="match status" value="1"/>
</dbReference>
<feature type="chain" id="PRO_5021876420" evidence="4">
    <location>
        <begin position="36"/>
        <end position="522"/>
    </location>
</feature>
<dbReference type="Proteomes" id="UP000320496">
    <property type="component" value="Chromosome"/>
</dbReference>
<dbReference type="PANTHER" id="PTHR22939:SF129">
    <property type="entry name" value="SERINE PROTEASE HTRA2, MITOCHONDRIAL"/>
    <property type="match status" value="1"/>
</dbReference>
<evidence type="ECO:0000256" key="3">
    <source>
        <dbReference type="ARBA" id="ARBA00022801"/>
    </source>
</evidence>
<keyword evidence="2 6" id="KW-0645">Protease</keyword>
<proteinExistence type="inferred from homology"/>
<dbReference type="InterPro" id="IPR009003">
    <property type="entry name" value="Peptidase_S1_PA"/>
</dbReference>
<dbReference type="Pfam" id="PF13180">
    <property type="entry name" value="PDZ_2"/>
    <property type="match status" value="1"/>
</dbReference>
<gene>
    <name evidence="6" type="primary">degP_3</name>
    <name evidence="6" type="ORF">Mal4_22850</name>
</gene>
<keyword evidence="7" id="KW-1185">Reference proteome</keyword>
<protein>
    <submittedName>
        <fullName evidence="6">Periplasmic serine endoprotease DegP</fullName>
        <ecNumber evidence="6">3.4.21.107</ecNumber>
    </submittedName>
</protein>
<organism evidence="6 7">
    <name type="scientific">Maioricimonas rarisocia</name>
    <dbReference type="NCBI Taxonomy" id="2528026"/>
    <lineage>
        <taxon>Bacteria</taxon>
        <taxon>Pseudomonadati</taxon>
        <taxon>Planctomycetota</taxon>
        <taxon>Planctomycetia</taxon>
        <taxon>Planctomycetales</taxon>
        <taxon>Planctomycetaceae</taxon>
        <taxon>Maioricimonas</taxon>
    </lineage>
</organism>
<evidence type="ECO:0000313" key="6">
    <source>
        <dbReference type="EMBL" id="QDU37966.1"/>
    </source>
</evidence>
<evidence type="ECO:0000256" key="1">
    <source>
        <dbReference type="ARBA" id="ARBA00010541"/>
    </source>
</evidence>
<evidence type="ECO:0000256" key="4">
    <source>
        <dbReference type="SAM" id="SignalP"/>
    </source>
</evidence>
<dbReference type="PROSITE" id="PS50106">
    <property type="entry name" value="PDZ"/>
    <property type="match status" value="2"/>
</dbReference>
<evidence type="ECO:0000256" key="2">
    <source>
        <dbReference type="ARBA" id="ARBA00022670"/>
    </source>
</evidence>
<dbReference type="InterPro" id="IPR036034">
    <property type="entry name" value="PDZ_sf"/>
</dbReference>
<reference evidence="6 7" key="1">
    <citation type="submission" date="2019-02" db="EMBL/GenBank/DDBJ databases">
        <title>Deep-cultivation of Planctomycetes and their phenomic and genomic characterization uncovers novel biology.</title>
        <authorList>
            <person name="Wiegand S."/>
            <person name="Jogler M."/>
            <person name="Boedeker C."/>
            <person name="Pinto D."/>
            <person name="Vollmers J."/>
            <person name="Rivas-Marin E."/>
            <person name="Kohn T."/>
            <person name="Peeters S.H."/>
            <person name="Heuer A."/>
            <person name="Rast P."/>
            <person name="Oberbeckmann S."/>
            <person name="Bunk B."/>
            <person name="Jeske O."/>
            <person name="Meyerdierks A."/>
            <person name="Storesund J.E."/>
            <person name="Kallscheuer N."/>
            <person name="Luecker S."/>
            <person name="Lage O.M."/>
            <person name="Pohl T."/>
            <person name="Merkel B.J."/>
            <person name="Hornburger P."/>
            <person name="Mueller R.-W."/>
            <person name="Bruemmer F."/>
            <person name="Labrenz M."/>
            <person name="Spormann A.M."/>
            <person name="Op den Camp H."/>
            <person name="Overmann J."/>
            <person name="Amann R."/>
            <person name="Jetten M.S.M."/>
            <person name="Mascher T."/>
            <person name="Medema M.H."/>
            <person name="Devos D.P."/>
            <person name="Kaster A.-K."/>
            <person name="Ovreas L."/>
            <person name="Rohde M."/>
            <person name="Galperin M.Y."/>
            <person name="Jogler C."/>
        </authorList>
    </citation>
    <scope>NUCLEOTIDE SEQUENCE [LARGE SCALE GENOMIC DNA]</scope>
    <source>
        <strain evidence="6 7">Mal4</strain>
    </source>
</reference>
<dbReference type="GO" id="GO:0004252">
    <property type="term" value="F:serine-type endopeptidase activity"/>
    <property type="evidence" value="ECO:0007669"/>
    <property type="project" value="InterPro"/>
</dbReference>
<dbReference type="EMBL" id="CP036275">
    <property type="protein sequence ID" value="QDU37966.1"/>
    <property type="molecule type" value="Genomic_DNA"/>
</dbReference>
<dbReference type="SUPFAM" id="SSF50156">
    <property type="entry name" value="PDZ domain-like"/>
    <property type="match status" value="2"/>
</dbReference>
<feature type="signal peptide" evidence="4">
    <location>
        <begin position="1"/>
        <end position="35"/>
    </location>
</feature>
<dbReference type="PANTHER" id="PTHR22939">
    <property type="entry name" value="SERINE PROTEASE FAMILY S1C HTRA-RELATED"/>
    <property type="match status" value="1"/>
</dbReference>
<dbReference type="Pfam" id="PF17820">
    <property type="entry name" value="PDZ_6"/>
    <property type="match status" value="1"/>
</dbReference>
<name>A0A517Z657_9PLAN</name>
<dbReference type="RefSeq" id="WP_197444316.1">
    <property type="nucleotide sequence ID" value="NZ_CP036275.1"/>
</dbReference>
<dbReference type="SMART" id="SM00228">
    <property type="entry name" value="PDZ"/>
    <property type="match status" value="2"/>
</dbReference>
<evidence type="ECO:0000313" key="7">
    <source>
        <dbReference type="Proteomes" id="UP000320496"/>
    </source>
</evidence>
<dbReference type="AlphaFoldDB" id="A0A517Z657"/>
<dbReference type="EC" id="3.4.21.107" evidence="6"/>
<dbReference type="GO" id="GO:0006508">
    <property type="term" value="P:proteolysis"/>
    <property type="evidence" value="ECO:0007669"/>
    <property type="project" value="UniProtKB-KW"/>
</dbReference>
<dbReference type="InterPro" id="IPR001478">
    <property type="entry name" value="PDZ"/>
</dbReference>